<dbReference type="SUPFAM" id="SSF48113">
    <property type="entry name" value="Heme-dependent peroxidases"/>
    <property type="match status" value="1"/>
</dbReference>
<keyword evidence="5" id="KW-0560">Oxidoreductase</keyword>
<evidence type="ECO:0000256" key="1">
    <source>
        <dbReference type="ARBA" id="ARBA00001970"/>
    </source>
</evidence>
<dbReference type="GO" id="GO:0004096">
    <property type="term" value="F:catalase activity"/>
    <property type="evidence" value="ECO:0007669"/>
    <property type="project" value="InterPro"/>
</dbReference>
<evidence type="ECO:0000256" key="5">
    <source>
        <dbReference type="ARBA" id="ARBA00023002"/>
    </source>
</evidence>
<dbReference type="GO" id="GO:0070301">
    <property type="term" value="P:cellular response to hydrogen peroxide"/>
    <property type="evidence" value="ECO:0007669"/>
    <property type="project" value="TreeGrafter"/>
</dbReference>
<dbReference type="EMBL" id="AP019514">
    <property type="protein sequence ID" value="BBI64787.1"/>
    <property type="molecule type" value="Genomic_DNA"/>
</dbReference>
<evidence type="ECO:0008006" key="9">
    <source>
        <dbReference type="Google" id="ProtNLM"/>
    </source>
</evidence>
<dbReference type="GO" id="GO:0042744">
    <property type="term" value="P:hydrogen peroxide catabolic process"/>
    <property type="evidence" value="ECO:0007669"/>
    <property type="project" value="TreeGrafter"/>
</dbReference>
<dbReference type="GO" id="GO:0046872">
    <property type="term" value="F:metal ion binding"/>
    <property type="evidence" value="ECO:0007669"/>
    <property type="project" value="UniProtKB-KW"/>
</dbReference>
<evidence type="ECO:0000256" key="3">
    <source>
        <dbReference type="ARBA" id="ARBA00022617"/>
    </source>
</evidence>
<keyword evidence="6" id="KW-0408">Iron</keyword>
<dbReference type="PANTHER" id="PTHR30555">
    <property type="entry name" value="HYDROPEROXIDASE I, BIFUNCTIONAL CATALASE-PEROXIDASE"/>
    <property type="match status" value="1"/>
</dbReference>
<keyword evidence="3" id="KW-0349">Heme</keyword>
<sequence length="85" mass="9745">MTSLSTLTDMGNTWKPVGRNTYEIRDRQTDAVKWTASRVDLVFGSNSVLRSYAEVYAQDDNDEKFVKDFVAAWTKVMNADRFDVV</sequence>
<dbReference type="PANTHER" id="PTHR30555:SF6">
    <property type="entry name" value="CATALASE-PEROXIDASE"/>
    <property type="match status" value="1"/>
</dbReference>
<organism evidence="7 8">
    <name type="scientific">Vreelandella sulfidaeris</name>
    <dbReference type="NCBI Taxonomy" id="115553"/>
    <lineage>
        <taxon>Bacteria</taxon>
        <taxon>Pseudomonadati</taxon>
        <taxon>Pseudomonadota</taxon>
        <taxon>Gammaproteobacteria</taxon>
        <taxon>Oceanospirillales</taxon>
        <taxon>Halomonadaceae</taxon>
        <taxon>Vreelandella</taxon>
    </lineage>
</organism>
<evidence type="ECO:0000256" key="6">
    <source>
        <dbReference type="ARBA" id="ARBA00023004"/>
    </source>
</evidence>
<protein>
    <recommendedName>
        <fullName evidence="9">Plant heme peroxidase family profile domain-containing protein</fullName>
    </recommendedName>
</protein>
<dbReference type="Proteomes" id="UP000320231">
    <property type="component" value="Chromosome"/>
</dbReference>
<dbReference type="GO" id="GO:0020037">
    <property type="term" value="F:heme binding"/>
    <property type="evidence" value="ECO:0007669"/>
    <property type="project" value="InterPro"/>
</dbReference>
<dbReference type="Gene3D" id="1.10.520.10">
    <property type="match status" value="1"/>
</dbReference>
<accession>A0A455UGE6</accession>
<dbReference type="KEGG" id="hsr:HSBAA_60930"/>
<comment type="cofactor">
    <cofactor evidence="1">
        <name>heme b</name>
        <dbReference type="ChEBI" id="CHEBI:60344"/>
    </cofactor>
</comment>
<dbReference type="Gene3D" id="1.10.420.10">
    <property type="entry name" value="Peroxidase, domain 2"/>
    <property type="match status" value="1"/>
</dbReference>
<name>A0A455UGE6_9GAMM</name>
<keyword evidence="4" id="KW-0479">Metal-binding</keyword>
<dbReference type="InterPro" id="IPR000763">
    <property type="entry name" value="Catalase_peroxidase"/>
</dbReference>
<proteinExistence type="predicted"/>
<evidence type="ECO:0000256" key="2">
    <source>
        <dbReference type="ARBA" id="ARBA00022559"/>
    </source>
</evidence>
<dbReference type="AlphaFoldDB" id="A0A455UGE6"/>
<evidence type="ECO:0000313" key="8">
    <source>
        <dbReference type="Proteomes" id="UP000320231"/>
    </source>
</evidence>
<dbReference type="GO" id="GO:0005829">
    <property type="term" value="C:cytosol"/>
    <property type="evidence" value="ECO:0007669"/>
    <property type="project" value="TreeGrafter"/>
</dbReference>
<evidence type="ECO:0000256" key="4">
    <source>
        <dbReference type="ARBA" id="ARBA00022723"/>
    </source>
</evidence>
<dbReference type="InterPro" id="IPR010255">
    <property type="entry name" value="Haem_peroxidase_sf"/>
</dbReference>
<gene>
    <name evidence="7" type="ORF">HSBAA_60930</name>
</gene>
<keyword evidence="2" id="KW-0575">Peroxidase</keyword>
<evidence type="ECO:0000313" key="7">
    <source>
        <dbReference type="EMBL" id="BBI64787.1"/>
    </source>
</evidence>
<reference evidence="7 8" key="1">
    <citation type="journal article" date="2019" name="Microbiol. Resour. Announc.">
        <title>Complete Genome Sequence of Halomonas sulfidaeris Strain Esulfide1 Isolated from a Metal Sulfide Rock at a Depth of 2,200 Meters, Obtained Using Nanopore Sequencing.</title>
        <authorList>
            <person name="Saito M."/>
            <person name="Nishigata A."/>
            <person name="Galipon J."/>
            <person name="Arakawa K."/>
        </authorList>
    </citation>
    <scope>NUCLEOTIDE SEQUENCE [LARGE SCALE GENOMIC DNA]</scope>
    <source>
        <strain evidence="7 8">ATCC BAA-803</strain>
    </source>
</reference>